<dbReference type="InterPro" id="IPR001789">
    <property type="entry name" value="Sig_transdc_resp-reg_receiver"/>
</dbReference>
<organism evidence="13 14">
    <name type="scientific">Floridaenema aerugineum BLCC-F46</name>
    <dbReference type="NCBI Taxonomy" id="3153654"/>
    <lineage>
        <taxon>Bacteria</taxon>
        <taxon>Bacillati</taxon>
        <taxon>Cyanobacteriota</taxon>
        <taxon>Cyanophyceae</taxon>
        <taxon>Oscillatoriophycideae</taxon>
        <taxon>Aerosakkonematales</taxon>
        <taxon>Aerosakkonemataceae</taxon>
        <taxon>Floridanema</taxon>
        <taxon>Floridanema aerugineum</taxon>
    </lineage>
</organism>
<dbReference type="InterPro" id="IPR003594">
    <property type="entry name" value="HATPase_dom"/>
</dbReference>
<evidence type="ECO:0000259" key="12">
    <source>
        <dbReference type="PROSITE" id="PS50894"/>
    </source>
</evidence>
<dbReference type="EMBL" id="JBHFNQ010000206">
    <property type="protein sequence ID" value="MFB2880558.1"/>
    <property type="molecule type" value="Genomic_DNA"/>
</dbReference>
<dbReference type="CDD" id="cd00088">
    <property type="entry name" value="HPT"/>
    <property type="match status" value="1"/>
</dbReference>
<dbReference type="PROSITE" id="PS50109">
    <property type="entry name" value="HIS_KIN"/>
    <property type="match status" value="1"/>
</dbReference>
<feature type="domain" description="Response regulatory" evidence="10">
    <location>
        <begin position="875"/>
        <end position="991"/>
    </location>
</feature>
<dbReference type="Proteomes" id="UP001576774">
    <property type="component" value="Unassembled WGS sequence"/>
</dbReference>
<dbReference type="Pfam" id="PF01584">
    <property type="entry name" value="CheW"/>
    <property type="match status" value="1"/>
</dbReference>
<dbReference type="InterPro" id="IPR004358">
    <property type="entry name" value="Sig_transdc_His_kin-like_C"/>
</dbReference>
<dbReference type="InterPro" id="IPR037006">
    <property type="entry name" value="CheA-like_homodim_sf"/>
</dbReference>
<dbReference type="SMART" id="SM00387">
    <property type="entry name" value="HATPase_c"/>
    <property type="match status" value="1"/>
</dbReference>
<dbReference type="InterPro" id="IPR036890">
    <property type="entry name" value="HATPase_C_sf"/>
</dbReference>
<sequence length="994" mass="109543">MLTDYSKLELFRQETEAQITLLKEALLRLRTQPFSLREIEQATQAVHAIWGTAKILKISAIANLSQLVKECFLAAQNKTVTLSDDQIDVLFHAADLLLSMSKAVENEGDFERWMNEHSWDLATTQKAIFVTVSSGKSLQQSSTIQGNEEIKPVAVATQLSVQQPDALELVIEQNSPPPLADIPVTETAGKIIETKLTLSENPPATFSGDSSMMDLFRLEAEAQVAVLNEGLLALESSPESAQALETLMRAAHSIKGSARIVSLDEIVKLAHVMEDCFVAAQNRSITLSPDRVDALLHAVDLLQGISQISDEELSDWFVQMGADFAETRATIAAILNPDIQTKIAKNPEKSVAVTAEVVPTLSVPSTSNISEESTKQTISDTAIVIPNQSTSSKKIVKETANQTTSSISSSEQAATQDRVVRVSAENLNRIMSLAGESLIEANWLQPYADSMMSLKRQLSELSRYLEQLQNSLDRDVYHQEGKDYLEQGRNRAHECFDFLSERLGELELYAQRTANLSDRLYREVITSNMRPFADGVQGFPRMIRDLARKLNKQVKLDIIGKSTPVDRDILKKLEAPLTHILRNATDHGIELPAERIAVGKPPEGTIRLEAFHRGGMLAITIADDGKGINPEQLRQKVINKKLATADMVAQMSDAELLEFLFLPGFSTAKQVTEISGRGVGLDIAKSMAQEVGGTVRATSHPGKGTSFHFQLPLTLSVVRTLLVEISGKPYAVPLARIDQIVTVERANISEVENRQYFTMNQQNIGLIAAHQVLELPEPSANSGPLSVVVISDQSNPYGLVVDKFLGERDLVVRPLDPRLGKVPDISATSLMGDGSPILIVDVSDMVRSIDAILNAGKLTKFGAESAIIIINKQRKILVVDDSITVREMERKLLENRGYLVDIAVNGMEGWSAVRSNRYDLVITDIDMPRMNGIELVKQMRSHPRLHSTPVIIVSYRDREEDRIQGLEAGADYYLTKSSFHDDTLIDAVVTLIGR</sequence>
<dbReference type="InterPro" id="IPR011006">
    <property type="entry name" value="CheY-like_superfamily"/>
</dbReference>
<comment type="caution">
    <text evidence="13">The sequence shown here is derived from an EMBL/GenBank/DDBJ whole genome shotgun (WGS) entry which is preliminary data.</text>
</comment>
<dbReference type="SMART" id="SM00448">
    <property type="entry name" value="REC"/>
    <property type="match status" value="1"/>
</dbReference>
<evidence type="ECO:0000259" key="11">
    <source>
        <dbReference type="PROSITE" id="PS50851"/>
    </source>
</evidence>
<feature type="modified residue" description="4-aspartylphosphate" evidence="8">
    <location>
        <position position="924"/>
    </location>
</feature>
<feature type="modified residue" description="Phosphohistidine" evidence="7">
    <location>
        <position position="252"/>
    </location>
</feature>
<evidence type="ECO:0000256" key="7">
    <source>
        <dbReference type="PROSITE-ProRule" id="PRU00110"/>
    </source>
</evidence>
<evidence type="ECO:0000256" key="2">
    <source>
        <dbReference type="ARBA" id="ARBA00012438"/>
    </source>
</evidence>
<evidence type="ECO:0000256" key="6">
    <source>
        <dbReference type="ARBA" id="ARBA00023012"/>
    </source>
</evidence>
<dbReference type="SUPFAM" id="SSF47226">
    <property type="entry name" value="Histidine-containing phosphotransfer domain, HPT domain"/>
    <property type="match status" value="2"/>
</dbReference>
<comment type="catalytic activity">
    <reaction evidence="1">
        <text>ATP + protein L-histidine = ADP + protein N-phospho-L-histidine.</text>
        <dbReference type="EC" id="2.7.13.3"/>
    </reaction>
</comment>
<dbReference type="PRINTS" id="PR00344">
    <property type="entry name" value="BCTRLSENSOR"/>
</dbReference>
<evidence type="ECO:0000256" key="3">
    <source>
        <dbReference type="ARBA" id="ARBA00022553"/>
    </source>
</evidence>
<dbReference type="PROSITE" id="PS50110">
    <property type="entry name" value="RESPONSE_REGULATORY"/>
    <property type="match status" value="1"/>
</dbReference>
<dbReference type="Pfam" id="PF01627">
    <property type="entry name" value="Hpt"/>
    <property type="match status" value="1"/>
</dbReference>
<dbReference type="Gene3D" id="1.10.287.560">
    <property type="entry name" value="Histidine kinase CheA-like, homodimeric domain"/>
    <property type="match status" value="1"/>
</dbReference>
<feature type="domain" description="HPt" evidence="12">
    <location>
        <begin position="205"/>
        <end position="316"/>
    </location>
</feature>
<dbReference type="InterPro" id="IPR051315">
    <property type="entry name" value="Bact_Chemotaxis_CheA"/>
</dbReference>
<dbReference type="Pfam" id="PF00072">
    <property type="entry name" value="Response_reg"/>
    <property type="match status" value="1"/>
</dbReference>
<keyword evidence="4" id="KW-0808">Transferase</keyword>
<dbReference type="InterPro" id="IPR002545">
    <property type="entry name" value="CheW-lke_dom"/>
</dbReference>
<protein>
    <recommendedName>
        <fullName evidence="2">histidine kinase</fullName>
        <ecNumber evidence="2">2.7.13.3</ecNumber>
    </recommendedName>
</protein>
<dbReference type="Gene3D" id="3.30.565.10">
    <property type="entry name" value="Histidine kinase-like ATPase, C-terminal domain"/>
    <property type="match status" value="1"/>
</dbReference>
<proteinExistence type="predicted"/>
<dbReference type="Gene3D" id="2.30.30.40">
    <property type="entry name" value="SH3 Domains"/>
    <property type="match status" value="1"/>
</dbReference>
<evidence type="ECO:0000256" key="8">
    <source>
        <dbReference type="PROSITE-ProRule" id="PRU00169"/>
    </source>
</evidence>
<dbReference type="Gene3D" id="3.40.50.2300">
    <property type="match status" value="1"/>
</dbReference>
<dbReference type="SMART" id="SM00260">
    <property type="entry name" value="CheW"/>
    <property type="match status" value="1"/>
</dbReference>
<keyword evidence="3 8" id="KW-0597">Phosphoprotein</keyword>
<dbReference type="InterPro" id="IPR036641">
    <property type="entry name" value="HPT_dom_sf"/>
</dbReference>
<evidence type="ECO:0000256" key="4">
    <source>
        <dbReference type="ARBA" id="ARBA00022679"/>
    </source>
</evidence>
<dbReference type="PROSITE" id="PS50894">
    <property type="entry name" value="HPT"/>
    <property type="match status" value="2"/>
</dbReference>
<evidence type="ECO:0000313" key="13">
    <source>
        <dbReference type="EMBL" id="MFB2880558.1"/>
    </source>
</evidence>
<dbReference type="RefSeq" id="WP_413273570.1">
    <property type="nucleotide sequence ID" value="NZ_JBHFNQ010000206.1"/>
</dbReference>
<keyword evidence="6" id="KW-0902">Two-component regulatory system</keyword>
<keyword evidence="5" id="KW-0418">Kinase</keyword>
<dbReference type="InterPro" id="IPR008207">
    <property type="entry name" value="Sig_transdc_His_kin_Hpt_dom"/>
</dbReference>
<dbReference type="InterPro" id="IPR005467">
    <property type="entry name" value="His_kinase_dom"/>
</dbReference>
<dbReference type="Gene3D" id="1.20.120.160">
    <property type="entry name" value="HPT domain"/>
    <property type="match status" value="2"/>
</dbReference>
<dbReference type="Pfam" id="PF02518">
    <property type="entry name" value="HATPase_c"/>
    <property type="match status" value="1"/>
</dbReference>
<dbReference type="InterPro" id="IPR036061">
    <property type="entry name" value="CheW-like_dom_sf"/>
</dbReference>
<gene>
    <name evidence="13" type="ORF">ACE1CC_27230</name>
</gene>
<accession>A0ABV4XEJ1</accession>
<feature type="domain" description="Histidine kinase" evidence="9">
    <location>
        <begin position="449"/>
        <end position="715"/>
    </location>
</feature>
<dbReference type="PANTHER" id="PTHR43395:SF1">
    <property type="entry name" value="CHEMOTAXIS PROTEIN CHEA"/>
    <property type="match status" value="1"/>
</dbReference>
<name>A0ABV4XEJ1_9CYAN</name>
<evidence type="ECO:0000256" key="1">
    <source>
        <dbReference type="ARBA" id="ARBA00000085"/>
    </source>
</evidence>
<feature type="modified residue" description="Phosphohistidine" evidence="7">
    <location>
        <position position="47"/>
    </location>
</feature>
<feature type="domain" description="HPt" evidence="12">
    <location>
        <begin position="1"/>
        <end position="104"/>
    </location>
</feature>
<dbReference type="PROSITE" id="PS50851">
    <property type="entry name" value="CHEW"/>
    <property type="match status" value="1"/>
</dbReference>
<dbReference type="PANTHER" id="PTHR43395">
    <property type="entry name" value="SENSOR HISTIDINE KINASE CHEA"/>
    <property type="match status" value="1"/>
</dbReference>
<dbReference type="EC" id="2.7.13.3" evidence="2"/>
<evidence type="ECO:0000313" key="14">
    <source>
        <dbReference type="Proteomes" id="UP001576774"/>
    </source>
</evidence>
<dbReference type="SUPFAM" id="SSF50341">
    <property type="entry name" value="CheW-like"/>
    <property type="match status" value="1"/>
</dbReference>
<feature type="domain" description="CheW-like" evidence="11">
    <location>
        <begin position="717"/>
        <end position="851"/>
    </location>
</feature>
<dbReference type="SUPFAM" id="SSF55874">
    <property type="entry name" value="ATPase domain of HSP90 chaperone/DNA topoisomerase II/histidine kinase"/>
    <property type="match status" value="1"/>
</dbReference>
<evidence type="ECO:0000259" key="10">
    <source>
        <dbReference type="PROSITE" id="PS50110"/>
    </source>
</evidence>
<dbReference type="SMART" id="SM00073">
    <property type="entry name" value="HPT"/>
    <property type="match status" value="2"/>
</dbReference>
<evidence type="ECO:0000256" key="5">
    <source>
        <dbReference type="ARBA" id="ARBA00022777"/>
    </source>
</evidence>
<dbReference type="CDD" id="cd16916">
    <property type="entry name" value="HATPase_CheA-like"/>
    <property type="match status" value="1"/>
</dbReference>
<keyword evidence="14" id="KW-1185">Reference proteome</keyword>
<dbReference type="SUPFAM" id="SSF52172">
    <property type="entry name" value="CheY-like"/>
    <property type="match status" value="1"/>
</dbReference>
<reference evidence="13 14" key="1">
    <citation type="submission" date="2024-09" db="EMBL/GenBank/DDBJ databases">
        <title>Floridaenema gen nov. (Aerosakkonemataceae, Aerosakkonematales ord. nov., Cyanobacteria) from benthic tropical and subtropical fresh waters, with the description of four new species.</title>
        <authorList>
            <person name="Moretto J.A."/>
            <person name="Berthold D.E."/>
            <person name="Lefler F.W."/>
            <person name="Huang I.-S."/>
            <person name="Laughinghouse H. IV."/>
        </authorList>
    </citation>
    <scope>NUCLEOTIDE SEQUENCE [LARGE SCALE GENOMIC DNA]</scope>
    <source>
        <strain evidence="13 14">BLCC-F46</strain>
    </source>
</reference>
<evidence type="ECO:0000259" key="9">
    <source>
        <dbReference type="PROSITE" id="PS50109"/>
    </source>
</evidence>